<dbReference type="SUPFAM" id="SSF46894">
    <property type="entry name" value="C-terminal effector domain of the bipartite response regulators"/>
    <property type="match status" value="1"/>
</dbReference>
<name>A0ABS5L407_9ACTN</name>
<evidence type="ECO:0000313" key="6">
    <source>
        <dbReference type="Proteomes" id="UP000730482"/>
    </source>
</evidence>
<proteinExistence type="predicted"/>
<evidence type="ECO:0000256" key="2">
    <source>
        <dbReference type="ARBA" id="ARBA00023125"/>
    </source>
</evidence>
<sequence>MRRVQTVVQAADPVLRAGIVNLLEHRPEIELLAQDGPGRDPLIVMCADDASELLAAGPAAAPKPAYTVLVVSRMNKAQLLEVVELGVTAVVWRREATGERLVRAVQLVDRGAGDLPADLLGGLLGEVGRARRARGAGTEPLPMGLSSREVDVIRLVSEGMETKEIAAKLCYSERTIKGVLHDVMTRLELRNRAHVVAHAAREGYLRWT</sequence>
<dbReference type="RefSeq" id="WP_212019294.1">
    <property type="nucleotide sequence ID" value="NZ_JAAFYZ010000230.1"/>
</dbReference>
<dbReference type="Proteomes" id="UP000730482">
    <property type="component" value="Unassembled WGS sequence"/>
</dbReference>
<comment type="caution">
    <text evidence="5">The sequence shown here is derived from an EMBL/GenBank/DDBJ whole genome shotgun (WGS) entry which is preliminary data.</text>
</comment>
<feature type="domain" description="HTH luxR-type" evidence="4">
    <location>
        <begin position="137"/>
        <end position="203"/>
    </location>
</feature>
<keyword evidence="3" id="KW-0804">Transcription</keyword>
<dbReference type="EMBL" id="JAAFYZ010000230">
    <property type="protein sequence ID" value="MBS2553085.1"/>
    <property type="molecule type" value="Genomic_DNA"/>
</dbReference>
<keyword evidence="2" id="KW-0238">DNA-binding</keyword>
<dbReference type="SMART" id="SM00421">
    <property type="entry name" value="HTH_LUXR"/>
    <property type="match status" value="1"/>
</dbReference>
<dbReference type="Gene3D" id="3.40.50.2300">
    <property type="match status" value="1"/>
</dbReference>
<protein>
    <submittedName>
        <fullName evidence="5">Response regulator transcription factor</fullName>
    </submittedName>
</protein>
<dbReference type="InterPro" id="IPR000792">
    <property type="entry name" value="Tscrpt_reg_LuxR_C"/>
</dbReference>
<dbReference type="PANTHER" id="PTHR44688:SF16">
    <property type="entry name" value="DNA-BINDING TRANSCRIPTIONAL ACTIVATOR DEVR_DOSR"/>
    <property type="match status" value="1"/>
</dbReference>
<evidence type="ECO:0000256" key="1">
    <source>
        <dbReference type="ARBA" id="ARBA00023015"/>
    </source>
</evidence>
<dbReference type="CDD" id="cd06170">
    <property type="entry name" value="LuxR_C_like"/>
    <property type="match status" value="1"/>
</dbReference>
<dbReference type="InterPro" id="IPR016032">
    <property type="entry name" value="Sig_transdc_resp-reg_C-effctor"/>
</dbReference>
<evidence type="ECO:0000256" key="3">
    <source>
        <dbReference type="ARBA" id="ARBA00023163"/>
    </source>
</evidence>
<dbReference type="PANTHER" id="PTHR44688">
    <property type="entry name" value="DNA-BINDING TRANSCRIPTIONAL ACTIVATOR DEVR_DOSR"/>
    <property type="match status" value="1"/>
</dbReference>
<reference evidence="5 6" key="1">
    <citation type="submission" date="2020-02" db="EMBL/GenBank/DDBJ databases">
        <title>Acidophilic actinobacteria isolated from forest soil.</title>
        <authorList>
            <person name="Golinska P."/>
        </authorList>
    </citation>
    <scope>NUCLEOTIDE SEQUENCE [LARGE SCALE GENOMIC DNA]</scope>
    <source>
        <strain evidence="5 6">NL8</strain>
    </source>
</reference>
<evidence type="ECO:0000259" key="4">
    <source>
        <dbReference type="PROSITE" id="PS50043"/>
    </source>
</evidence>
<accession>A0ABS5L407</accession>
<dbReference type="Pfam" id="PF00196">
    <property type="entry name" value="GerE"/>
    <property type="match status" value="1"/>
</dbReference>
<dbReference type="PRINTS" id="PR00038">
    <property type="entry name" value="HTHLUXR"/>
</dbReference>
<evidence type="ECO:0000313" key="5">
    <source>
        <dbReference type="EMBL" id="MBS2553085.1"/>
    </source>
</evidence>
<organism evidence="5 6">
    <name type="scientific">Catenulispora pinistramenti</name>
    <dbReference type="NCBI Taxonomy" id="2705254"/>
    <lineage>
        <taxon>Bacteria</taxon>
        <taxon>Bacillati</taxon>
        <taxon>Actinomycetota</taxon>
        <taxon>Actinomycetes</taxon>
        <taxon>Catenulisporales</taxon>
        <taxon>Catenulisporaceae</taxon>
        <taxon>Catenulispora</taxon>
    </lineage>
</organism>
<gene>
    <name evidence="5" type="ORF">KGQ19_40155</name>
</gene>
<dbReference type="PROSITE" id="PS50043">
    <property type="entry name" value="HTH_LUXR_2"/>
    <property type="match status" value="1"/>
</dbReference>
<keyword evidence="1" id="KW-0805">Transcription regulation</keyword>
<keyword evidence="6" id="KW-1185">Reference proteome</keyword>